<dbReference type="Proteomes" id="UP000092154">
    <property type="component" value="Unassembled WGS sequence"/>
</dbReference>
<gene>
    <name evidence="1" type="ORF">K503DRAFT_772252</name>
</gene>
<evidence type="ECO:0000313" key="1">
    <source>
        <dbReference type="EMBL" id="OAX36725.1"/>
    </source>
</evidence>
<protein>
    <submittedName>
        <fullName evidence="1">Uncharacterized protein</fullName>
    </submittedName>
</protein>
<reference evidence="1 2" key="1">
    <citation type="submission" date="2016-06" db="EMBL/GenBank/DDBJ databases">
        <title>Comparative genomics of the ectomycorrhizal sister species Rhizopogon vinicolor and Rhizopogon vesiculosus (Basidiomycota: Boletales) reveals a divergence of the mating type B locus.</title>
        <authorList>
            <consortium name="DOE Joint Genome Institute"/>
            <person name="Mujic A.B."/>
            <person name="Kuo A."/>
            <person name="Tritt A."/>
            <person name="Lipzen A."/>
            <person name="Chen C."/>
            <person name="Johnson J."/>
            <person name="Sharma A."/>
            <person name="Barry K."/>
            <person name="Grigoriev I.V."/>
            <person name="Spatafora J.W."/>
        </authorList>
    </citation>
    <scope>NUCLEOTIDE SEQUENCE [LARGE SCALE GENOMIC DNA]</scope>
    <source>
        <strain evidence="1 2">AM-OR11-026</strain>
    </source>
</reference>
<evidence type="ECO:0000313" key="2">
    <source>
        <dbReference type="Proteomes" id="UP000092154"/>
    </source>
</evidence>
<name>A0A1B7MVU8_9AGAM</name>
<proteinExistence type="predicted"/>
<dbReference type="EMBL" id="KV448398">
    <property type="protein sequence ID" value="OAX36725.1"/>
    <property type="molecule type" value="Genomic_DNA"/>
</dbReference>
<accession>A0A1B7MVU8</accession>
<keyword evidence="2" id="KW-1185">Reference proteome</keyword>
<organism evidence="1 2">
    <name type="scientific">Rhizopogon vinicolor AM-OR11-026</name>
    <dbReference type="NCBI Taxonomy" id="1314800"/>
    <lineage>
        <taxon>Eukaryota</taxon>
        <taxon>Fungi</taxon>
        <taxon>Dikarya</taxon>
        <taxon>Basidiomycota</taxon>
        <taxon>Agaricomycotina</taxon>
        <taxon>Agaricomycetes</taxon>
        <taxon>Agaricomycetidae</taxon>
        <taxon>Boletales</taxon>
        <taxon>Suillineae</taxon>
        <taxon>Rhizopogonaceae</taxon>
        <taxon>Rhizopogon</taxon>
    </lineage>
</organism>
<sequence>MCLKYLSARSLSTFKDRLHYSVASIAYEPHYARCLLSVPTSTAPSSAPPTTYFVSGGIQVMTLTRMSTPLYVDADVQASKYCNGEKY</sequence>
<dbReference type="InParanoid" id="A0A1B7MVU8"/>
<dbReference type="AlphaFoldDB" id="A0A1B7MVU8"/>